<dbReference type="PDB" id="6IER">
    <property type="method" value="X-ray"/>
    <property type="resolution" value="2.25 A"/>
    <property type="chains" value="A=1-446"/>
</dbReference>
<sequence>MTRVSRRGLLAVGAATGGAVVATGTARADITARSGFLWGSAGAAYQIEGGNVASDLWVVEHVQPTIFREASGDAVDAYHRVFDDIALAASLGFNAHRFSIEWSRIEPEKGQISLAAIAYYRRVLEAIRSHGMTPVVTLHHFTSPRWFAAAGGFETRDGIEPFVRYAEIVSRHLGDLFGVVATFNEPNLGGLMSWGSLSKQIRPIVQASRASAARAVNSDKFAPLVLGDFRIQTPIIIEAHERAYDVIRRETGGRTPVGLTIAVNDERAGTPDAGLDAKLEDAVLPWVRARGDFIGVQNYTYALVGKDADLPNPEGVELTQMNYPFAPEALEGAIRLVARHTDKPIYVTENGVATEDDARRVAFIDRAVPAVFACMRDGIDVRGYIHWSFLDNWEWFAGFGPKFGLVAVDRTTFERTPKPSAAHLGRLARAGLPGDLRPLEHHHHHH</sequence>
<evidence type="ECO:0000313" key="1">
    <source>
        <dbReference type="PDB" id="6IER"/>
    </source>
</evidence>
<accession>A0A5H1ZR35</accession>
<name>A0ACD6BAU4_9BACT</name>
<keyword evidence="1" id="KW-0002">3D-structure</keyword>
<reference evidence="1" key="1">
    <citation type="journal article" date="2019" name="Int. J. Biol. Macromol.">
        <title>Improving the cellobiose-hydrolysis activity and glucose-tolerance of a thermostable beta-glucosidase through rational design.</title>
        <authorList>
            <person name="Liu X."/>
            <person name="Cao L."/>
            <person name="Zeng J."/>
            <person name="Liu Y."/>
            <person name="Xie W."/>
        </authorList>
    </citation>
    <scope>X-RAY CRYSTALLOGRAPHY (2.25 ANGSTROMS)</scope>
</reference>
<proteinExistence type="evidence at protein level"/>
<organism evidence="1">
    <name type="scientific">uncultured bacterium</name>
    <dbReference type="NCBI Taxonomy" id="77133"/>
    <lineage>
        <taxon>Bacteria</taxon>
        <taxon>environmental samples</taxon>
    </lineage>
</organism>
<accession>A0ACD6BAU4</accession>
<protein>
    <submittedName>
        <fullName evidence="1">Beta-glucosidase 1317</fullName>
    </submittedName>
</protein>